<keyword evidence="6 12" id="KW-0812">Transmembrane</keyword>
<dbReference type="InterPro" id="IPR003594">
    <property type="entry name" value="HATPase_dom"/>
</dbReference>
<accession>A0ABU1WV08</accession>
<keyword evidence="5 15" id="KW-0808">Transferase</keyword>
<feature type="region of interest" description="Disordered" evidence="11">
    <location>
        <begin position="504"/>
        <end position="533"/>
    </location>
</feature>
<feature type="transmembrane region" description="Helical" evidence="12">
    <location>
        <begin position="220"/>
        <end position="243"/>
    </location>
</feature>
<dbReference type="PROSITE" id="PS50109">
    <property type="entry name" value="HIS_KIN"/>
    <property type="match status" value="1"/>
</dbReference>
<keyword evidence="10 12" id="KW-0472">Membrane</keyword>
<evidence type="ECO:0000256" key="6">
    <source>
        <dbReference type="ARBA" id="ARBA00022692"/>
    </source>
</evidence>
<dbReference type="PANTHER" id="PTHR45436">
    <property type="entry name" value="SENSOR HISTIDINE KINASE YKOH"/>
    <property type="match status" value="1"/>
</dbReference>
<dbReference type="InterPro" id="IPR050428">
    <property type="entry name" value="TCS_sensor_his_kinase"/>
</dbReference>
<dbReference type="EMBL" id="JAVDWU010000018">
    <property type="protein sequence ID" value="MDR7153141.1"/>
    <property type="molecule type" value="Genomic_DNA"/>
</dbReference>
<evidence type="ECO:0000256" key="5">
    <source>
        <dbReference type="ARBA" id="ARBA00022679"/>
    </source>
</evidence>
<keyword evidence="9" id="KW-0902">Two-component regulatory system</keyword>
<dbReference type="Gene3D" id="3.30.565.10">
    <property type="entry name" value="Histidine kinase-like ATPase, C-terminal domain"/>
    <property type="match status" value="1"/>
</dbReference>
<evidence type="ECO:0000256" key="7">
    <source>
        <dbReference type="ARBA" id="ARBA00022777"/>
    </source>
</evidence>
<dbReference type="InterPro" id="IPR004358">
    <property type="entry name" value="Sig_transdc_His_kin-like_C"/>
</dbReference>
<comment type="catalytic activity">
    <reaction evidence="1">
        <text>ATP + protein L-histidine = ADP + protein N-phospho-L-histidine.</text>
        <dbReference type="EC" id="2.7.13.3"/>
    </reaction>
</comment>
<evidence type="ECO:0000256" key="1">
    <source>
        <dbReference type="ARBA" id="ARBA00000085"/>
    </source>
</evidence>
<name>A0ABU1WV08_9BURK</name>
<reference evidence="15 16" key="1">
    <citation type="submission" date="2023-07" db="EMBL/GenBank/DDBJ databases">
        <title>Sorghum-associated microbial communities from plants grown in Nebraska, USA.</title>
        <authorList>
            <person name="Schachtman D."/>
        </authorList>
    </citation>
    <scope>NUCLEOTIDE SEQUENCE [LARGE SCALE GENOMIC DNA]</scope>
    <source>
        <strain evidence="15 16">4249</strain>
    </source>
</reference>
<evidence type="ECO:0000256" key="9">
    <source>
        <dbReference type="ARBA" id="ARBA00023012"/>
    </source>
</evidence>
<proteinExistence type="predicted"/>
<comment type="subcellular location">
    <subcellularLocation>
        <location evidence="2">Membrane</location>
    </subcellularLocation>
</comment>
<evidence type="ECO:0000256" key="3">
    <source>
        <dbReference type="ARBA" id="ARBA00012438"/>
    </source>
</evidence>
<dbReference type="InterPro" id="IPR013727">
    <property type="entry name" value="2CSK_N"/>
</dbReference>
<dbReference type="InterPro" id="IPR036097">
    <property type="entry name" value="HisK_dim/P_sf"/>
</dbReference>
<evidence type="ECO:0000256" key="11">
    <source>
        <dbReference type="SAM" id="MobiDB-lite"/>
    </source>
</evidence>
<keyword evidence="8 12" id="KW-1133">Transmembrane helix</keyword>
<dbReference type="SUPFAM" id="SSF55874">
    <property type="entry name" value="ATPase domain of HSP90 chaperone/DNA topoisomerase II/histidine kinase"/>
    <property type="match status" value="1"/>
</dbReference>
<dbReference type="InterPro" id="IPR003660">
    <property type="entry name" value="HAMP_dom"/>
</dbReference>
<evidence type="ECO:0000256" key="8">
    <source>
        <dbReference type="ARBA" id="ARBA00022989"/>
    </source>
</evidence>
<organism evidence="15 16">
    <name type="scientific">Hydrogenophaga palleronii</name>
    <dbReference type="NCBI Taxonomy" id="65655"/>
    <lineage>
        <taxon>Bacteria</taxon>
        <taxon>Pseudomonadati</taxon>
        <taxon>Pseudomonadota</taxon>
        <taxon>Betaproteobacteria</taxon>
        <taxon>Burkholderiales</taxon>
        <taxon>Comamonadaceae</taxon>
        <taxon>Hydrogenophaga</taxon>
    </lineage>
</organism>
<keyword evidence="4" id="KW-0597">Phosphoprotein</keyword>
<evidence type="ECO:0000259" key="13">
    <source>
        <dbReference type="PROSITE" id="PS50109"/>
    </source>
</evidence>
<dbReference type="PROSITE" id="PS50885">
    <property type="entry name" value="HAMP"/>
    <property type="match status" value="1"/>
</dbReference>
<evidence type="ECO:0000313" key="16">
    <source>
        <dbReference type="Proteomes" id="UP001265700"/>
    </source>
</evidence>
<feature type="domain" description="HAMP" evidence="14">
    <location>
        <begin position="244"/>
        <end position="296"/>
    </location>
</feature>
<dbReference type="SUPFAM" id="SSF47384">
    <property type="entry name" value="Homodimeric domain of signal transducing histidine kinase"/>
    <property type="match status" value="1"/>
</dbReference>
<evidence type="ECO:0000256" key="10">
    <source>
        <dbReference type="ARBA" id="ARBA00023136"/>
    </source>
</evidence>
<dbReference type="Pfam" id="PF08521">
    <property type="entry name" value="2CSK_N"/>
    <property type="match status" value="1"/>
</dbReference>
<dbReference type="Proteomes" id="UP001265700">
    <property type="component" value="Unassembled WGS sequence"/>
</dbReference>
<dbReference type="PANTHER" id="PTHR45436:SF1">
    <property type="entry name" value="SENSOR PROTEIN QSEC"/>
    <property type="match status" value="1"/>
</dbReference>
<evidence type="ECO:0000256" key="12">
    <source>
        <dbReference type="SAM" id="Phobius"/>
    </source>
</evidence>
<feature type="domain" description="Histidine kinase" evidence="13">
    <location>
        <begin position="304"/>
        <end position="526"/>
    </location>
</feature>
<feature type="region of interest" description="Disordered" evidence="11">
    <location>
        <begin position="1"/>
        <end position="42"/>
    </location>
</feature>
<dbReference type="InterPro" id="IPR036890">
    <property type="entry name" value="HATPase_C_sf"/>
</dbReference>
<dbReference type="InterPro" id="IPR003661">
    <property type="entry name" value="HisK_dim/P_dom"/>
</dbReference>
<dbReference type="SMART" id="SM00388">
    <property type="entry name" value="HisKA"/>
    <property type="match status" value="1"/>
</dbReference>
<dbReference type="CDD" id="cd00082">
    <property type="entry name" value="HisKA"/>
    <property type="match status" value="1"/>
</dbReference>
<dbReference type="Gene3D" id="1.10.287.130">
    <property type="match status" value="1"/>
</dbReference>
<gene>
    <name evidence="15" type="ORF">J2W49_005121</name>
</gene>
<dbReference type="Pfam" id="PF02518">
    <property type="entry name" value="HATPase_c"/>
    <property type="match status" value="1"/>
</dbReference>
<dbReference type="Pfam" id="PF00512">
    <property type="entry name" value="HisKA"/>
    <property type="match status" value="1"/>
</dbReference>
<dbReference type="PRINTS" id="PR00344">
    <property type="entry name" value="BCTRLSENSOR"/>
</dbReference>
<keyword evidence="16" id="KW-1185">Reference proteome</keyword>
<dbReference type="GO" id="GO:0004673">
    <property type="term" value="F:protein histidine kinase activity"/>
    <property type="evidence" value="ECO:0007669"/>
    <property type="project" value="UniProtKB-EC"/>
</dbReference>
<keyword evidence="7 15" id="KW-0418">Kinase</keyword>
<evidence type="ECO:0000259" key="14">
    <source>
        <dbReference type="PROSITE" id="PS50885"/>
    </source>
</evidence>
<dbReference type="EC" id="2.7.13.3" evidence="3"/>
<feature type="compositionally biased region" description="Gly residues" evidence="11">
    <location>
        <begin position="29"/>
        <end position="40"/>
    </location>
</feature>
<comment type="caution">
    <text evidence="15">The sequence shown here is derived from an EMBL/GenBank/DDBJ whole genome shotgun (WGS) entry which is preliminary data.</text>
</comment>
<sequence>MNQNEFSGARESIQKSRGTGSAGPQGLPPRGGDGKAGAGGDTISAGAGRDKISFGLFQREQRSLFGEILDWMLTPLLLLWPLSLALTWFVAQGIASKPFDRALEFNLQALTQFVVSQDGQVTFNLTPQARDLLRADDSDLVYYQVLDPRGELISGEGDFPPPRDNEAPEPGRVLLRDDLVRGDEVRVAYTWLSRHTDGERLVLMQVAETMGKRSTLATEIIKGVMVPQFVILPLAVLLVWLALVRGIRPLNELEQRIRARKPDDLSPIEESFIPQEVAPLVSSINDLLTRLKASLTTQRRFLADAAHQLKTPLAGLRMQAELAQRETDPVEIRGSLQQIARSSARATHTVNQLLALARAETTGRTLPSATVDLARLVTGVVRDSVPRALEHGIDLGYEGPEEVPPECLMEGNPTLLQEMVRNLVDNAINYTGRGGVVTVRMLVDRFSGVQILQVEDNGPGIPENERELVLQPFYRALGTNVDGSGLGLAIVHEIAQQHGATMSMQDAETQGPQKGLRASVRFEPRHDEGHGHP</sequence>
<dbReference type="InterPro" id="IPR005467">
    <property type="entry name" value="His_kinase_dom"/>
</dbReference>
<evidence type="ECO:0000313" key="15">
    <source>
        <dbReference type="EMBL" id="MDR7153141.1"/>
    </source>
</evidence>
<feature type="compositionally biased region" description="Basic and acidic residues" evidence="11">
    <location>
        <begin position="520"/>
        <end position="533"/>
    </location>
</feature>
<evidence type="ECO:0000256" key="2">
    <source>
        <dbReference type="ARBA" id="ARBA00004370"/>
    </source>
</evidence>
<feature type="transmembrane region" description="Helical" evidence="12">
    <location>
        <begin position="71"/>
        <end position="91"/>
    </location>
</feature>
<evidence type="ECO:0000256" key="4">
    <source>
        <dbReference type="ARBA" id="ARBA00022553"/>
    </source>
</evidence>
<protein>
    <recommendedName>
        <fullName evidence="3">histidine kinase</fullName>
        <ecNumber evidence="3">2.7.13.3</ecNumber>
    </recommendedName>
</protein>
<dbReference type="SMART" id="SM00387">
    <property type="entry name" value="HATPase_c"/>
    <property type="match status" value="1"/>
</dbReference>